<gene>
    <name evidence="1" type="ORF">IE53DRAFT_390450</name>
</gene>
<keyword evidence="2" id="KW-1185">Reference proteome</keyword>
<sequence>MSSETGSSDALTFEGYCNKVDPNPESFCNVENTWYGYTPVMWIQVVFSVLFGVLILAHLVQYVRYFKTREHFITLAIVCACGEAAGWIARCFSSNNPFQRDPYLAQIICLILSPVFISAVNYVAFIRTIDIMGITWSRISRKAYVWIFVAGDLISLIIQAAGGGISATAETESETDLGKTLMIVGVSVQVLVTGPFLISFLDYNFRRIRSGKTRGVDPDSNSVHTLAPFNLAILISTIFILIRCLYRIVEMSQGWTGYLAVHEVYFAVLDGIMIFVAVAVFVVIHPGKYLPTHPGQEKGSGLPVHHSNTSSKIQIARTTDSSSEGEK</sequence>
<dbReference type="EMBL" id="KZ820437">
    <property type="protein sequence ID" value="PWN47424.1"/>
    <property type="molecule type" value="Genomic_DNA"/>
</dbReference>
<reference evidence="1 2" key="1">
    <citation type="journal article" date="2018" name="Mol. Biol. Evol.">
        <title>Broad Genomic Sampling Reveals a Smut Pathogenic Ancestry of the Fungal Clade Ustilaginomycotina.</title>
        <authorList>
            <person name="Kijpornyongpan T."/>
            <person name="Mondo S.J."/>
            <person name="Barry K."/>
            <person name="Sandor L."/>
            <person name="Lee J."/>
            <person name="Lipzen A."/>
            <person name="Pangilinan J."/>
            <person name="LaButti K."/>
            <person name="Hainaut M."/>
            <person name="Henrissat B."/>
            <person name="Grigoriev I.V."/>
            <person name="Spatafora J.W."/>
            <person name="Aime M.C."/>
        </authorList>
    </citation>
    <scope>NUCLEOTIDE SEQUENCE [LARGE SCALE GENOMIC DNA]</scope>
    <source>
        <strain evidence="1 2">SA 807</strain>
    </source>
</reference>
<accession>A0ACD0NNT0</accession>
<organism evidence="1 2">
    <name type="scientific">Violaceomyces palustris</name>
    <dbReference type="NCBI Taxonomy" id="1673888"/>
    <lineage>
        <taxon>Eukaryota</taxon>
        <taxon>Fungi</taxon>
        <taxon>Dikarya</taxon>
        <taxon>Basidiomycota</taxon>
        <taxon>Ustilaginomycotina</taxon>
        <taxon>Ustilaginomycetes</taxon>
        <taxon>Violaceomycetales</taxon>
        <taxon>Violaceomycetaceae</taxon>
        <taxon>Violaceomyces</taxon>
    </lineage>
</organism>
<name>A0ACD0NNT0_9BASI</name>
<evidence type="ECO:0000313" key="2">
    <source>
        <dbReference type="Proteomes" id="UP000245626"/>
    </source>
</evidence>
<protein>
    <submittedName>
        <fullName evidence="1">RTA1-domain-containing protein</fullName>
    </submittedName>
</protein>
<dbReference type="Proteomes" id="UP000245626">
    <property type="component" value="Unassembled WGS sequence"/>
</dbReference>
<proteinExistence type="predicted"/>
<evidence type="ECO:0000313" key="1">
    <source>
        <dbReference type="EMBL" id="PWN47424.1"/>
    </source>
</evidence>